<dbReference type="AlphaFoldDB" id="A0A9P8Y0N7"/>
<evidence type="ECO:0000259" key="1">
    <source>
        <dbReference type="Pfam" id="PF20150"/>
    </source>
</evidence>
<feature type="domain" description="2EXR" evidence="1">
    <location>
        <begin position="4"/>
        <end position="102"/>
    </location>
</feature>
<sequence>MATFHQFPELPFELRILVWRATVEPRTVDLRFEEDSYTKRRSGTWSVASNYLASSMSVPAPLHTCREARGAGLYRKAYSIEGDVVADPRESYVWVNWDLDVIAVRTDLDDFLPLRRVIQRLYLAQDNYSEHWYHNQSRHVLSQFESLREAYVLCLDKVANWSDTIQEHSWPCPKENVYLQDPSSGRAVRAVDLSRYFEHNRMLVDRDGPEAHPDLLDEHSDLKLPHDLVLLPDAIEVPQLPGHTCKSHHDRKVLFLKVGIYS</sequence>
<keyword evidence="3" id="KW-1185">Reference proteome</keyword>
<dbReference type="GeneID" id="70184663"/>
<dbReference type="InterPro" id="IPR045518">
    <property type="entry name" value="2EXR"/>
</dbReference>
<proteinExistence type="predicted"/>
<protein>
    <recommendedName>
        <fullName evidence="1">2EXR domain-containing protein</fullName>
    </recommendedName>
</protein>
<evidence type="ECO:0000313" key="2">
    <source>
        <dbReference type="EMBL" id="KAH7025063.1"/>
    </source>
</evidence>
<dbReference type="EMBL" id="JAGTJQ010000009">
    <property type="protein sequence ID" value="KAH7025063.1"/>
    <property type="molecule type" value="Genomic_DNA"/>
</dbReference>
<dbReference type="RefSeq" id="XP_046008611.1">
    <property type="nucleotide sequence ID" value="XM_046155117.1"/>
</dbReference>
<dbReference type="PANTHER" id="PTHR35910:SF1">
    <property type="entry name" value="2EXR DOMAIN-CONTAINING PROTEIN"/>
    <property type="match status" value="1"/>
</dbReference>
<evidence type="ECO:0000313" key="3">
    <source>
        <dbReference type="Proteomes" id="UP000756346"/>
    </source>
</evidence>
<gene>
    <name evidence="2" type="ORF">B0I36DRAFT_332464</name>
</gene>
<dbReference type="Proteomes" id="UP000756346">
    <property type="component" value="Unassembled WGS sequence"/>
</dbReference>
<comment type="caution">
    <text evidence="2">The sequence shown here is derived from an EMBL/GenBank/DDBJ whole genome shotgun (WGS) entry which is preliminary data.</text>
</comment>
<name>A0A9P8Y0N7_9PEZI</name>
<reference evidence="2" key="1">
    <citation type="journal article" date="2021" name="Nat. Commun.">
        <title>Genetic determinants of endophytism in the Arabidopsis root mycobiome.</title>
        <authorList>
            <person name="Mesny F."/>
            <person name="Miyauchi S."/>
            <person name="Thiergart T."/>
            <person name="Pickel B."/>
            <person name="Atanasova L."/>
            <person name="Karlsson M."/>
            <person name="Huettel B."/>
            <person name="Barry K.W."/>
            <person name="Haridas S."/>
            <person name="Chen C."/>
            <person name="Bauer D."/>
            <person name="Andreopoulos W."/>
            <person name="Pangilinan J."/>
            <person name="LaButti K."/>
            <person name="Riley R."/>
            <person name="Lipzen A."/>
            <person name="Clum A."/>
            <person name="Drula E."/>
            <person name="Henrissat B."/>
            <person name="Kohler A."/>
            <person name="Grigoriev I.V."/>
            <person name="Martin F.M."/>
            <person name="Hacquard S."/>
        </authorList>
    </citation>
    <scope>NUCLEOTIDE SEQUENCE</scope>
    <source>
        <strain evidence="2">MPI-CAGE-CH-0230</strain>
    </source>
</reference>
<organism evidence="2 3">
    <name type="scientific">Microdochium trichocladiopsis</name>
    <dbReference type="NCBI Taxonomy" id="1682393"/>
    <lineage>
        <taxon>Eukaryota</taxon>
        <taxon>Fungi</taxon>
        <taxon>Dikarya</taxon>
        <taxon>Ascomycota</taxon>
        <taxon>Pezizomycotina</taxon>
        <taxon>Sordariomycetes</taxon>
        <taxon>Xylariomycetidae</taxon>
        <taxon>Xylariales</taxon>
        <taxon>Microdochiaceae</taxon>
        <taxon>Microdochium</taxon>
    </lineage>
</organism>
<dbReference type="Pfam" id="PF20150">
    <property type="entry name" value="2EXR"/>
    <property type="match status" value="1"/>
</dbReference>
<accession>A0A9P8Y0N7</accession>
<dbReference type="PANTHER" id="PTHR35910">
    <property type="entry name" value="2EXR DOMAIN-CONTAINING PROTEIN"/>
    <property type="match status" value="1"/>
</dbReference>
<dbReference type="OrthoDB" id="3557569at2759"/>